<keyword evidence="2" id="KW-1185">Reference proteome</keyword>
<reference evidence="1 2" key="1">
    <citation type="submission" date="2022-01" db="EMBL/GenBank/DDBJ databases">
        <authorList>
            <person name="Xiong W."/>
            <person name="Schranz E."/>
        </authorList>
    </citation>
    <scope>NUCLEOTIDE SEQUENCE [LARGE SCALE GENOMIC DNA]</scope>
</reference>
<sequence length="84" mass="9617">MKATYTSFSFEWNCTPFKVAMTNTIFFLDLSQPPSLVLPSYEPKPACKVSFPTPILPLINNYTATNQETVLSPNQQLNRNKHHR</sequence>
<organism evidence="1 2">
    <name type="scientific">Lactuca virosa</name>
    <dbReference type="NCBI Taxonomy" id="75947"/>
    <lineage>
        <taxon>Eukaryota</taxon>
        <taxon>Viridiplantae</taxon>
        <taxon>Streptophyta</taxon>
        <taxon>Embryophyta</taxon>
        <taxon>Tracheophyta</taxon>
        <taxon>Spermatophyta</taxon>
        <taxon>Magnoliopsida</taxon>
        <taxon>eudicotyledons</taxon>
        <taxon>Gunneridae</taxon>
        <taxon>Pentapetalae</taxon>
        <taxon>asterids</taxon>
        <taxon>campanulids</taxon>
        <taxon>Asterales</taxon>
        <taxon>Asteraceae</taxon>
        <taxon>Cichorioideae</taxon>
        <taxon>Cichorieae</taxon>
        <taxon>Lactucinae</taxon>
        <taxon>Lactuca</taxon>
    </lineage>
</organism>
<accession>A0AAU9M9V4</accession>
<gene>
    <name evidence="1" type="ORF">LVIROSA_LOCUS9636</name>
</gene>
<evidence type="ECO:0000313" key="1">
    <source>
        <dbReference type="EMBL" id="CAH1422296.1"/>
    </source>
</evidence>
<dbReference type="EMBL" id="CAKMRJ010001112">
    <property type="protein sequence ID" value="CAH1422296.1"/>
    <property type="molecule type" value="Genomic_DNA"/>
</dbReference>
<evidence type="ECO:0000313" key="2">
    <source>
        <dbReference type="Proteomes" id="UP001157418"/>
    </source>
</evidence>
<dbReference type="AlphaFoldDB" id="A0AAU9M9V4"/>
<proteinExistence type="predicted"/>
<name>A0AAU9M9V4_9ASTR</name>
<comment type="caution">
    <text evidence="1">The sequence shown here is derived from an EMBL/GenBank/DDBJ whole genome shotgun (WGS) entry which is preliminary data.</text>
</comment>
<protein>
    <submittedName>
        <fullName evidence="1">Uncharacterized protein</fullName>
    </submittedName>
</protein>
<dbReference type="Proteomes" id="UP001157418">
    <property type="component" value="Unassembled WGS sequence"/>
</dbReference>